<dbReference type="NCBIfam" id="TIGR02550">
    <property type="entry name" value="flagell_flgL"/>
    <property type="match status" value="1"/>
</dbReference>
<dbReference type="GO" id="GO:0005198">
    <property type="term" value="F:structural molecule activity"/>
    <property type="evidence" value="ECO:0007669"/>
    <property type="project" value="InterPro"/>
</dbReference>
<dbReference type="Pfam" id="PF00669">
    <property type="entry name" value="Flagellin_N"/>
    <property type="match status" value="1"/>
</dbReference>
<dbReference type="RefSeq" id="WP_077273559.1">
    <property type="nucleotide sequence ID" value="NZ_LWRY01000116.1"/>
</dbReference>
<evidence type="ECO:0000256" key="2">
    <source>
        <dbReference type="ARBA" id="ARBA00004613"/>
    </source>
</evidence>
<evidence type="ECO:0000256" key="3">
    <source>
        <dbReference type="ARBA" id="ARBA00005709"/>
    </source>
</evidence>
<name>A0A1C2I870_ACITH</name>
<accession>A0A1C2I870</accession>
<evidence type="ECO:0000259" key="5">
    <source>
        <dbReference type="Pfam" id="PF00669"/>
    </source>
</evidence>
<comment type="similarity">
    <text evidence="3">Belongs to the bacterial flagellin family.</text>
</comment>
<organism evidence="6 7">
    <name type="scientific">Acidithiobacillus thiooxidans</name>
    <name type="common">Thiobacillus thiooxidans</name>
    <dbReference type="NCBI Taxonomy" id="930"/>
    <lineage>
        <taxon>Bacteria</taxon>
        <taxon>Pseudomonadati</taxon>
        <taxon>Pseudomonadota</taxon>
        <taxon>Acidithiobacillia</taxon>
        <taxon>Acidithiobacillales</taxon>
        <taxon>Acidithiobacillaceae</taxon>
        <taxon>Acidithiobacillus</taxon>
    </lineage>
</organism>
<dbReference type="InterPro" id="IPR013384">
    <property type="entry name" value="Flagell_FlgL"/>
</dbReference>
<dbReference type="AlphaFoldDB" id="A0A1C2I870"/>
<comment type="subcellular location">
    <subcellularLocation>
        <location evidence="1">Bacterial flagellum</location>
    </subcellularLocation>
    <subcellularLocation>
        <location evidence="2">Secreted</location>
    </subcellularLocation>
</comment>
<dbReference type="Gene3D" id="1.20.1330.10">
    <property type="entry name" value="f41 fragment of flagellin, N-terminal domain"/>
    <property type="match status" value="1"/>
</dbReference>
<feature type="domain" description="Flagellin N-terminal" evidence="5">
    <location>
        <begin position="6"/>
        <end position="143"/>
    </location>
</feature>
<dbReference type="InterPro" id="IPR001029">
    <property type="entry name" value="Flagellin_N"/>
</dbReference>
<dbReference type="Proteomes" id="UP000095008">
    <property type="component" value="Unassembled WGS sequence"/>
</dbReference>
<keyword evidence="7" id="KW-1185">Reference proteome</keyword>
<dbReference type="GO" id="GO:0071973">
    <property type="term" value="P:bacterial-type flagellum-dependent cell motility"/>
    <property type="evidence" value="ECO:0007669"/>
    <property type="project" value="InterPro"/>
</dbReference>
<protein>
    <recommendedName>
        <fullName evidence="5">Flagellin N-terminal domain-containing protein</fullName>
    </recommendedName>
</protein>
<reference evidence="6" key="1">
    <citation type="journal article" date="2016" name="Int. J. Mol. Sci.">
        <title>Comparative genomics of the extreme acidophile Acidithiobacillus thiooxidans reveals intraspecific divergence and niche adaptation.</title>
        <authorList>
            <person name="Zhang X."/>
            <person name="Feng X."/>
            <person name="Tao J."/>
            <person name="Ma L."/>
            <person name="Xiao Y."/>
            <person name="Liang Y."/>
            <person name="Liu X."/>
            <person name="Yin H."/>
        </authorList>
    </citation>
    <scope>NUCLEOTIDE SEQUENCE [LARGE SCALE GENOMIC DNA]</scope>
    <source>
        <strain evidence="6">DXS-W</strain>
    </source>
</reference>
<sequence length="413" mass="41829">MMVSPISTPVSYALPTEAILQDQAQLTNLDQQMATGQAVNSPADNPSAAAGSLQLEQQISALNLDGKTAGLAQSSLEDLSTTVGSINTLVQSLQQTALTASNGTTNSQDRQALADSVNQDLQQLLQLGNTQTPAGNYLLSGSQSNTQPFISNGSGVAYDGDAGTNMLQIAPGLTVPTSLSGQFLLMDLPTGNGYASVSASGSNSGTATVSVGGVSNLAEAAAMDTNNQSYTLAFSGTTSGVSHVTYSVTNVSGSVVASGLYASGATIEVAGSQFTINGNPANGDSFSINPAKNQSLFQTVSDMANLLSTGASNGPGGAQFDQGMSNVISNLNQGLTRLLTGQAVIGSSLAQINAISNINQTQSDNDQIAQNGLISANLPAVATQFEQGSTALQAALSAFSAMQGMNLFSTLKF</sequence>
<evidence type="ECO:0000313" key="7">
    <source>
        <dbReference type="Proteomes" id="UP000095008"/>
    </source>
</evidence>
<evidence type="ECO:0000313" key="6">
    <source>
        <dbReference type="EMBL" id="OCX72168.1"/>
    </source>
</evidence>
<evidence type="ECO:0000256" key="4">
    <source>
        <dbReference type="ARBA" id="ARBA00023143"/>
    </source>
</evidence>
<dbReference type="InterPro" id="IPR001492">
    <property type="entry name" value="Flagellin"/>
</dbReference>
<dbReference type="GO" id="GO:0009424">
    <property type="term" value="C:bacterial-type flagellum hook"/>
    <property type="evidence" value="ECO:0007669"/>
    <property type="project" value="InterPro"/>
</dbReference>
<dbReference type="PANTHER" id="PTHR42792:SF1">
    <property type="entry name" value="FLAGELLAR HOOK-ASSOCIATED PROTEIN 3"/>
    <property type="match status" value="1"/>
</dbReference>
<evidence type="ECO:0000256" key="1">
    <source>
        <dbReference type="ARBA" id="ARBA00004365"/>
    </source>
</evidence>
<dbReference type="EMBL" id="LWRY01000116">
    <property type="protein sequence ID" value="OCX72168.1"/>
    <property type="molecule type" value="Genomic_DNA"/>
</dbReference>
<gene>
    <name evidence="6" type="ORF">A6M23_10250</name>
</gene>
<dbReference type="OrthoDB" id="9768249at2"/>
<comment type="caution">
    <text evidence="6">The sequence shown here is derived from an EMBL/GenBank/DDBJ whole genome shotgun (WGS) entry which is preliminary data.</text>
</comment>
<dbReference type="SUPFAM" id="SSF64518">
    <property type="entry name" value="Phase 1 flagellin"/>
    <property type="match status" value="1"/>
</dbReference>
<keyword evidence="4" id="KW-0975">Bacterial flagellum</keyword>
<dbReference type="GO" id="GO:0005576">
    <property type="term" value="C:extracellular region"/>
    <property type="evidence" value="ECO:0007669"/>
    <property type="project" value="UniProtKB-SubCell"/>
</dbReference>
<dbReference type="PANTHER" id="PTHR42792">
    <property type="entry name" value="FLAGELLIN"/>
    <property type="match status" value="1"/>
</dbReference>
<proteinExistence type="inferred from homology"/>